<sequence length="195" mass="22264">MNQDMSTLQCIDEESKYHKNVPLFLNNTNTILNYHSTQNDIKVSADKAQESVDQLKPIETSTADPDEMYYDRIPKIQFQQMMRDQSEWLTNIPDENASPADICLFISNLFSKGNSLSNPLSISIRSDVDIIVSAVFSSEEIFASTHKPISVTCSGNLKTVESHLAKYPWFHKLCFLSYTKESKFKSFNDYSPKKV</sequence>
<accession>A0A3G5AKA0</accession>
<organism evidence="1">
    <name type="scientific">Sylvanvirus sp</name>
    <dbReference type="NCBI Taxonomy" id="2487774"/>
    <lineage>
        <taxon>Viruses</taxon>
    </lineage>
</organism>
<protein>
    <submittedName>
        <fullName evidence="1">Uncharacterized protein</fullName>
    </submittedName>
</protein>
<proteinExistence type="predicted"/>
<reference evidence="1" key="1">
    <citation type="submission" date="2018-10" db="EMBL/GenBank/DDBJ databases">
        <title>Hidden diversity of soil giant viruses.</title>
        <authorList>
            <person name="Schulz F."/>
            <person name="Alteio L."/>
            <person name="Goudeau D."/>
            <person name="Ryan E.M."/>
            <person name="Malmstrom R.R."/>
            <person name="Blanchard J."/>
            <person name="Woyke T."/>
        </authorList>
    </citation>
    <scope>NUCLEOTIDE SEQUENCE</scope>
    <source>
        <strain evidence="1">SYV1</strain>
    </source>
</reference>
<evidence type="ECO:0000313" key="1">
    <source>
        <dbReference type="EMBL" id="AYV86613.1"/>
    </source>
</evidence>
<dbReference type="EMBL" id="MK072510">
    <property type="protein sequence ID" value="AYV86613.1"/>
    <property type="molecule type" value="Genomic_DNA"/>
</dbReference>
<gene>
    <name evidence="1" type="ORF">Sylvanvirus4_27</name>
</gene>
<name>A0A3G5AKA0_9VIRU</name>